<dbReference type="OrthoDB" id="11959at2157"/>
<protein>
    <submittedName>
        <fullName evidence="3">Putative ATP-grasp enzyme</fullName>
    </submittedName>
</protein>
<dbReference type="GO" id="GO:0046872">
    <property type="term" value="F:metal ion binding"/>
    <property type="evidence" value="ECO:0007669"/>
    <property type="project" value="InterPro"/>
</dbReference>
<keyword evidence="1" id="KW-0067">ATP-binding</keyword>
<accession>W9DML2</accession>
<dbReference type="Gene3D" id="3.30.1490.20">
    <property type="entry name" value="ATP-grasp fold, A domain"/>
    <property type="match status" value="1"/>
</dbReference>
<dbReference type="PROSITE" id="PS50975">
    <property type="entry name" value="ATP_GRASP"/>
    <property type="match status" value="1"/>
</dbReference>
<dbReference type="STRING" id="1090322.MettiDRAFT_0210"/>
<dbReference type="AlphaFoldDB" id="W9DML2"/>
<feature type="domain" description="ATP-grasp" evidence="2">
    <location>
        <begin position="120"/>
        <end position="303"/>
    </location>
</feature>
<comment type="caution">
    <text evidence="3">The sequence shown here is derived from an EMBL/GenBank/DDBJ whole genome shotgun (WGS) entry which is preliminary data.</text>
</comment>
<dbReference type="InterPro" id="IPR013815">
    <property type="entry name" value="ATP_grasp_subdomain_1"/>
</dbReference>
<gene>
    <name evidence="3" type="ORF">MettiDRAFT_0210</name>
</gene>
<dbReference type="InterPro" id="IPR011761">
    <property type="entry name" value="ATP-grasp"/>
</dbReference>
<dbReference type="Pfam" id="PF15632">
    <property type="entry name" value="ATPgrasp_Ter"/>
    <property type="match status" value="1"/>
</dbReference>
<sequence length="389" mass="44696">MKGKILVTDGRSLAALAIIRSFGEKGFEVHCGDDFKNNLSSFSRYTKKRVLYPSPETQESDFIHFIINLIKNEQYDMIIPVRDDTTLLLSKYKEEISKFTQLYLANYKLLQEFRDKGQTIKLALENNIPVPNTFFPENMSLEEIKKKVTYPVLIRARISSGSRGIIKVESCSEFDDAYQRIKNEFGEPIIQEYINKTSYSTACLLLDGLQKEIASFTYARIKEYPISGGPTVVGVSTNDTIVKDYSLKLLQSIGWKGVAEIEYIIDSEGSPLLLEVNPRFWMPLNLAIAAGVDYPYLIYKLACGDSVEYTEPYKKGLKYRWVFPNEILWLTQTPDKIKGIKEFVNFWDKNTCYGDISIKDPFPLIGIMAQSLDFLLNKEKRKVIFKRGW</sequence>
<dbReference type="Gene3D" id="3.30.470.20">
    <property type="entry name" value="ATP-grasp fold, B domain"/>
    <property type="match status" value="1"/>
</dbReference>
<dbReference type="Gene3D" id="3.40.50.20">
    <property type="match status" value="1"/>
</dbReference>
<reference evidence="3 4" key="1">
    <citation type="submission" date="2013-08" db="EMBL/GenBank/DDBJ databases">
        <authorList>
            <consortium name="DOE Joint Genome Institute"/>
            <person name="Eisen J."/>
            <person name="Huntemann M."/>
            <person name="Han J."/>
            <person name="Chen A."/>
            <person name="Kyrpides N."/>
            <person name="Mavromatis K."/>
            <person name="Markowitz V."/>
            <person name="Palaniappan K."/>
            <person name="Ivanova N."/>
            <person name="Schaumberg A."/>
            <person name="Pati A."/>
            <person name="Liolios K."/>
            <person name="Nordberg H.P."/>
            <person name="Cantor M.N."/>
            <person name="Hua S.X."/>
            <person name="Woyke T."/>
        </authorList>
    </citation>
    <scope>NUCLEOTIDE SEQUENCE [LARGE SCALE GENOMIC DNA]</scope>
    <source>
        <strain evidence="3 4">DSM 2278</strain>
    </source>
</reference>
<keyword evidence="4" id="KW-1185">Reference proteome</keyword>
<dbReference type="Proteomes" id="UP000019483">
    <property type="component" value="Unassembled WGS sequence"/>
</dbReference>
<evidence type="ECO:0000313" key="3">
    <source>
        <dbReference type="EMBL" id="ETA66809.1"/>
    </source>
</evidence>
<dbReference type="GO" id="GO:0005524">
    <property type="term" value="F:ATP binding"/>
    <property type="evidence" value="ECO:0007669"/>
    <property type="project" value="UniProtKB-UniRule"/>
</dbReference>
<dbReference type="SUPFAM" id="SSF56059">
    <property type="entry name" value="Glutathione synthetase ATP-binding domain-like"/>
    <property type="match status" value="1"/>
</dbReference>
<evidence type="ECO:0000259" key="2">
    <source>
        <dbReference type="PROSITE" id="PS50975"/>
    </source>
</evidence>
<keyword evidence="1" id="KW-0547">Nucleotide-binding</keyword>
<proteinExistence type="predicted"/>
<dbReference type="EMBL" id="AZAJ01000001">
    <property type="protein sequence ID" value="ETA66809.1"/>
    <property type="molecule type" value="Genomic_DNA"/>
</dbReference>
<evidence type="ECO:0000256" key="1">
    <source>
        <dbReference type="PROSITE-ProRule" id="PRU00409"/>
    </source>
</evidence>
<organism evidence="3 4">
    <name type="scientific">Methanolobus tindarius DSM 2278</name>
    <dbReference type="NCBI Taxonomy" id="1090322"/>
    <lineage>
        <taxon>Archaea</taxon>
        <taxon>Methanobacteriati</taxon>
        <taxon>Methanobacteriota</taxon>
        <taxon>Stenosarchaea group</taxon>
        <taxon>Methanomicrobia</taxon>
        <taxon>Methanosarcinales</taxon>
        <taxon>Methanosarcinaceae</taxon>
        <taxon>Methanolobus</taxon>
    </lineage>
</organism>
<evidence type="ECO:0000313" key="4">
    <source>
        <dbReference type="Proteomes" id="UP000019483"/>
    </source>
</evidence>
<dbReference type="RefSeq" id="WP_023843946.1">
    <property type="nucleotide sequence ID" value="NZ_AZAJ01000001.1"/>
</dbReference>
<name>W9DML2_METTI</name>